<dbReference type="Pfam" id="PF05114">
    <property type="entry name" value="MbnB_TglH_ChrH"/>
    <property type="match status" value="1"/>
</dbReference>
<evidence type="ECO:0000313" key="1">
    <source>
        <dbReference type="EMBL" id="MFC3146139.1"/>
    </source>
</evidence>
<reference evidence="2" key="1">
    <citation type="journal article" date="2019" name="Int. J. Syst. Evol. Microbiol.">
        <title>The Global Catalogue of Microorganisms (GCM) 10K type strain sequencing project: providing services to taxonomists for standard genome sequencing and annotation.</title>
        <authorList>
            <consortium name="The Broad Institute Genomics Platform"/>
            <consortium name="The Broad Institute Genome Sequencing Center for Infectious Disease"/>
            <person name="Wu L."/>
            <person name="Ma J."/>
        </authorList>
    </citation>
    <scope>NUCLEOTIDE SEQUENCE [LARGE SCALE GENOMIC DNA]</scope>
    <source>
        <strain evidence="2">KCTC 52168</strain>
    </source>
</reference>
<dbReference type="EMBL" id="JBHRTI010000002">
    <property type="protein sequence ID" value="MFC3146139.1"/>
    <property type="molecule type" value="Genomic_DNA"/>
</dbReference>
<dbReference type="NCBIfam" id="NF003818">
    <property type="entry name" value="PRK05409.1"/>
    <property type="match status" value="1"/>
</dbReference>
<dbReference type="PANTHER" id="PTHR42194:SF1">
    <property type="entry name" value="UPF0276 PROTEIN HI_1600"/>
    <property type="match status" value="1"/>
</dbReference>
<dbReference type="Proteomes" id="UP001595556">
    <property type="component" value="Unassembled WGS sequence"/>
</dbReference>
<dbReference type="Gene3D" id="3.20.20.150">
    <property type="entry name" value="Divalent-metal-dependent TIM barrel enzymes"/>
    <property type="match status" value="1"/>
</dbReference>
<sequence>MERDRIGWVGLGLRHAHYSAFCQAADHLPDPGASGPLQNSLHSQVDFLEVHSENFFAPGGAARAVLDTVRQRWPVSLHGVGLGLGNAHGLDPVHLAMLRALVDSVQPALVSEHVCWTADAAATYNDLLPLPYTRQALNALCAHIDQVQALLKRPILIENATAYVQFAGDEFSEMDVIARAVQRTGCGVLLDLNNLYINGVHFGFDAATALNALPADAVRQFHVAGHLETEDGLVDDHGSRARPAVWALYSRALDRFGAQPTLIEWDTAVPALEVLLDEIRIARELQAQSIHLPEPAHVG</sequence>
<dbReference type="SUPFAM" id="SSF51658">
    <property type="entry name" value="Xylose isomerase-like"/>
    <property type="match status" value="1"/>
</dbReference>
<keyword evidence="2" id="KW-1185">Reference proteome</keyword>
<dbReference type="PANTHER" id="PTHR42194">
    <property type="entry name" value="UPF0276 PROTEIN HI_1600"/>
    <property type="match status" value="1"/>
</dbReference>
<comment type="caution">
    <text evidence="1">The sequence shown here is derived from an EMBL/GenBank/DDBJ whole genome shotgun (WGS) entry which is preliminary data.</text>
</comment>
<dbReference type="InterPro" id="IPR036237">
    <property type="entry name" value="Xyl_isomerase-like_sf"/>
</dbReference>
<dbReference type="RefSeq" id="WP_377300422.1">
    <property type="nucleotide sequence ID" value="NZ_CP180191.1"/>
</dbReference>
<dbReference type="InterPro" id="IPR007801">
    <property type="entry name" value="MbnB/TglH/ChrH"/>
</dbReference>
<organism evidence="1 2">
    <name type="scientific">Piscinibacterium candidicorallinum</name>
    <dbReference type="NCBI Taxonomy" id="1793872"/>
    <lineage>
        <taxon>Bacteria</taxon>
        <taxon>Pseudomonadati</taxon>
        <taxon>Pseudomonadota</taxon>
        <taxon>Betaproteobacteria</taxon>
        <taxon>Burkholderiales</taxon>
        <taxon>Piscinibacterium</taxon>
    </lineage>
</organism>
<evidence type="ECO:0000313" key="2">
    <source>
        <dbReference type="Proteomes" id="UP001595556"/>
    </source>
</evidence>
<gene>
    <name evidence="1" type="ORF">ACFOEN_00630</name>
</gene>
<proteinExistence type="predicted"/>
<protein>
    <submittedName>
        <fullName evidence="1">DUF692 domain-containing protein</fullName>
    </submittedName>
</protein>
<accession>A0ABV7H143</accession>
<name>A0ABV7H143_9BURK</name>